<dbReference type="EC" id="5.1.3.3" evidence="9"/>
<keyword evidence="7 9" id="KW-0119">Carbohydrate metabolism</keyword>
<comment type="pathway">
    <text evidence="4 9">Carbohydrate metabolism; hexose metabolism.</text>
</comment>
<dbReference type="Proteomes" id="UP001549920">
    <property type="component" value="Unassembled WGS sequence"/>
</dbReference>
<comment type="catalytic activity">
    <reaction evidence="2">
        <text>alpha-D-galactose = beta-D-galactose</text>
        <dbReference type="Rhea" id="RHEA:28675"/>
        <dbReference type="ChEBI" id="CHEBI:27667"/>
        <dbReference type="ChEBI" id="CHEBI:28061"/>
        <dbReference type="EC" id="5.1.3.3"/>
    </reaction>
    <physiologicalReaction direction="right-to-left" evidence="2">
        <dbReference type="Rhea" id="RHEA:28677"/>
    </physiologicalReaction>
</comment>
<evidence type="ECO:0000256" key="6">
    <source>
        <dbReference type="ARBA" id="ARBA00023235"/>
    </source>
</evidence>
<comment type="catalytic activity">
    <reaction evidence="1 9">
        <text>alpha-D-glucose = beta-D-glucose</text>
        <dbReference type="Rhea" id="RHEA:10264"/>
        <dbReference type="ChEBI" id="CHEBI:15903"/>
        <dbReference type="ChEBI" id="CHEBI:17925"/>
        <dbReference type="EC" id="5.1.3.3"/>
    </reaction>
</comment>
<evidence type="ECO:0000256" key="9">
    <source>
        <dbReference type="PIRNR" id="PIRNR005096"/>
    </source>
</evidence>
<dbReference type="EMBL" id="JBEUOH010000014">
    <property type="protein sequence ID" value="KAL0879595.1"/>
    <property type="molecule type" value="Genomic_DNA"/>
</dbReference>
<dbReference type="PANTHER" id="PTHR10091">
    <property type="entry name" value="ALDOSE-1-EPIMERASE"/>
    <property type="match status" value="1"/>
</dbReference>
<evidence type="ECO:0000256" key="5">
    <source>
        <dbReference type="ARBA" id="ARBA00006206"/>
    </source>
</evidence>
<dbReference type="InterPro" id="IPR008183">
    <property type="entry name" value="Aldose_1/G6P_1-epimerase"/>
</dbReference>
<keyword evidence="10" id="KW-0732">Signal</keyword>
<comment type="function">
    <text evidence="8">Mutarotase that catalyzes the interconversion of beta-D-galactose and alpha-D-galactose during galactose metabolism. Beta-D-galactose is metabolized in the liver into glucose 1-phosphate, the primary metabolic fuel, by the action of four enzymes that constitute the Leloir pathway: GALM, GALK1 (galactokinase), GALT (galactose-1-phosphate uridylyltransferase) and GALE (UDP-galactose-4'-epimerase). Involved in the maintenance of the equilibrium between the beta- and alpha-anomers of galactose, therefore ensuring a sufficient supply of the alpha-anomer for GALK1. Also active on D-glucose although shows a preference for galactose over glucose.</text>
</comment>
<evidence type="ECO:0000256" key="2">
    <source>
        <dbReference type="ARBA" id="ARBA00001712"/>
    </source>
</evidence>
<dbReference type="Gene3D" id="2.70.98.10">
    <property type="match status" value="1"/>
</dbReference>
<dbReference type="PANTHER" id="PTHR10091:SF0">
    <property type="entry name" value="GALACTOSE MUTAROTASE"/>
    <property type="match status" value="1"/>
</dbReference>
<evidence type="ECO:0000256" key="7">
    <source>
        <dbReference type="ARBA" id="ARBA00023277"/>
    </source>
</evidence>
<evidence type="ECO:0000256" key="4">
    <source>
        <dbReference type="ARBA" id="ARBA00005028"/>
    </source>
</evidence>
<dbReference type="PIRSF" id="PIRSF005096">
    <property type="entry name" value="GALM"/>
    <property type="match status" value="1"/>
</dbReference>
<evidence type="ECO:0000313" key="11">
    <source>
        <dbReference type="EMBL" id="KAL0879595.1"/>
    </source>
</evidence>
<keyword evidence="6 9" id="KW-0413">Isomerase</keyword>
<dbReference type="SUPFAM" id="SSF74650">
    <property type="entry name" value="Galactose mutarotase-like"/>
    <property type="match status" value="1"/>
</dbReference>
<dbReference type="CDD" id="cd09019">
    <property type="entry name" value="galactose_mutarotase_like"/>
    <property type="match status" value="1"/>
</dbReference>
<feature type="chain" id="PRO_5047011512" description="Aldose 1-epimerase" evidence="10">
    <location>
        <begin position="20"/>
        <end position="372"/>
    </location>
</feature>
<dbReference type="InterPro" id="IPR011013">
    <property type="entry name" value="Gal_mutarotase_sf_dom"/>
</dbReference>
<organism evidence="11 12">
    <name type="scientific">Loxostege sticticalis</name>
    <name type="common">Beet webworm moth</name>
    <dbReference type="NCBI Taxonomy" id="481309"/>
    <lineage>
        <taxon>Eukaryota</taxon>
        <taxon>Metazoa</taxon>
        <taxon>Ecdysozoa</taxon>
        <taxon>Arthropoda</taxon>
        <taxon>Hexapoda</taxon>
        <taxon>Insecta</taxon>
        <taxon>Pterygota</taxon>
        <taxon>Neoptera</taxon>
        <taxon>Endopterygota</taxon>
        <taxon>Lepidoptera</taxon>
        <taxon>Glossata</taxon>
        <taxon>Ditrysia</taxon>
        <taxon>Pyraloidea</taxon>
        <taxon>Crambidae</taxon>
        <taxon>Pyraustinae</taxon>
        <taxon>Loxostege</taxon>
    </lineage>
</organism>
<evidence type="ECO:0000313" key="12">
    <source>
        <dbReference type="Proteomes" id="UP001549920"/>
    </source>
</evidence>
<name>A0ABR3HSQ5_LOXSC</name>
<comment type="caution">
    <text evidence="11">The sequence shown here is derived from an EMBL/GenBank/DDBJ whole genome shotgun (WGS) entry which is preliminary data.</text>
</comment>
<dbReference type="InterPro" id="IPR015443">
    <property type="entry name" value="Aldose_1-epimerase"/>
</dbReference>
<dbReference type="InterPro" id="IPR047215">
    <property type="entry name" value="Galactose_mutarotase-like"/>
</dbReference>
<proteinExistence type="inferred from homology"/>
<dbReference type="Pfam" id="PF01263">
    <property type="entry name" value="Aldose_epim"/>
    <property type="match status" value="1"/>
</dbReference>
<evidence type="ECO:0000256" key="1">
    <source>
        <dbReference type="ARBA" id="ARBA00001614"/>
    </source>
</evidence>
<accession>A0ABR3HSQ5</accession>
<reference evidence="11 12" key="1">
    <citation type="submission" date="2024-06" db="EMBL/GenBank/DDBJ databases">
        <title>A chromosome-level genome assembly of beet webworm, Loxostege sticticalis.</title>
        <authorList>
            <person name="Zhang Y."/>
        </authorList>
    </citation>
    <scope>NUCLEOTIDE SEQUENCE [LARGE SCALE GENOMIC DNA]</scope>
    <source>
        <strain evidence="11">AQ026</strain>
        <tissue evidence="11">Whole body</tissue>
    </source>
</reference>
<dbReference type="InterPro" id="IPR018052">
    <property type="entry name" value="Ald1_epimerase_CS"/>
</dbReference>
<evidence type="ECO:0000256" key="10">
    <source>
        <dbReference type="SAM" id="SignalP"/>
    </source>
</evidence>
<evidence type="ECO:0000256" key="8">
    <source>
        <dbReference type="ARBA" id="ARBA00045743"/>
    </source>
</evidence>
<dbReference type="NCBIfam" id="NF008277">
    <property type="entry name" value="PRK11055.1"/>
    <property type="match status" value="1"/>
</dbReference>
<comment type="similarity">
    <text evidence="5 9">Belongs to the aldose epimerase family.</text>
</comment>
<comment type="pathway">
    <text evidence="3">Carbohydrate metabolism; galactose metabolism.</text>
</comment>
<keyword evidence="12" id="KW-1185">Reference proteome</keyword>
<feature type="signal peptide" evidence="10">
    <location>
        <begin position="1"/>
        <end position="19"/>
    </location>
</feature>
<protein>
    <recommendedName>
        <fullName evidence="9">Aldose 1-epimerase</fullName>
        <ecNumber evidence="9">5.1.3.3</ecNumber>
    </recommendedName>
</protein>
<dbReference type="InterPro" id="IPR014718">
    <property type="entry name" value="GH-type_carb-bd"/>
</dbReference>
<evidence type="ECO:0000256" key="3">
    <source>
        <dbReference type="ARBA" id="ARBA00004947"/>
    </source>
</evidence>
<gene>
    <name evidence="11" type="ORF">ABMA27_003321</name>
</gene>
<dbReference type="PROSITE" id="PS00545">
    <property type="entry name" value="ALDOSE_1_EPIMERASE"/>
    <property type="match status" value="1"/>
</dbReference>
<sequence>MTSRYFLLLMVLLVSSTTATMVKLSVEDFGTFQNETVKKFTWTTQDGFSVSVISFGATIQSVKVPDSNGVIADVTLGFDDIDGYVHRNTPYLGATVGRCANRIAGASFDIDGKGYQLAKNVGPNHLHGGLVGFDKVNWDSNVEGNKVTFSYLSKDGEEGYPGDLITSVIYEVKDDHSLHVEFKSTTTKKTVVNLTNHSYFNLAGHKTGATEIFNHVVSINANKITETDSDSIPTGKFTDVGGTPFDLRIPTRLGDVINKQENLFDDNFCVNTYNQGLNFVARVVHPKSGRYLEVHSDQPGVQFYTANFLPQPSEPALVGKDGGGYRRHGAFCLETQKYPDAVHHSNFPSTVLAPGDVYVHKVVYKFGAEKTA</sequence>